<name>S7YY57_STRMT</name>
<proteinExistence type="predicted"/>
<sequence length="60" mass="7213">MPFIKKMLKSEALLRKYGELMEDEKEMLFRKLQAEINQSILDIEQGIYFTREDLAKRYGL</sequence>
<dbReference type="EMBL" id="ATAA01000030">
    <property type="protein sequence ID" value="EPR92958.1"/>
    <property type="molecule type" value="Genomic_DNA"/>
</dbReference>
<comment type="caution">
    <text evidence="1">The sequence shown here is derived from an EMBL/GenBank/DDBJ whole genome shotgun (WGS) entry which is preliminary data.</text>
</comment>
<protein>
    <submittedName>
        <fullName evidence="1">Uncharacterized protein</fullName>
    </submittedName>
</protein>
<gene>
    <name evidence="1" type="ORF">M059_09185</name>
</gene>
<reference evidence="1 2" key="1">
    <citation type="submission" date="2013-06" db="EMBL/GenBank/DDBJ databases">
        <title>Genome sequencing of Streptococcus mitis strains.</title>
        <authorList>
            <person name="Ikryannikova L.N."/>
            <person name="Ilina E.N."/>
            <person name="Kostryukova E.S."/>
            <person name="Semashko T.A."/>
            <person name="Savinova T.A."/>
            <person name="Karpova I.Y."/>
            <person name="Larin A.K."/>
            <person name="Ischenko D.S."/>
            <person name="Dubovickaya V.A."/>
            <person name="Sidorenko S.V."/>
            <person name="Govorun V.M."/>
        </authorList>
    </citation>
    <scope>NUCLEOTIDE SEQUENCE [LARGE SCALE GENOMIC DNA]</scope>
    <source>
        <strain evidence="1 2">18/56</strain>
    </source>
</reference>
<accession>S7YY57</accession>
<dbReference type="AlphaFoldDB" id="S7YY57"/>
<evidence type="ECO:0000313" key="2">
    <source>
        <dbReference type="Proteomes" id="UP000014970"/>
    </source>
</evidence>
<dbReference type="PATRIC" id="fig|1340485.3.peg.1922"/>
<dbReference type="Proteomes" id="UP000014970">
    <property type="component" value="Unassembled WGS sequence"/>
</dbReference>
<organism evidence="1 2">
    <name type="scientific">Streptococcus mitis 18/56</name>
    <dbReference type="NCBI Taxonomy" id="1340485"/>
    <lineage>
        <taxon>Bacteria</taxon>
        <taxon>Bacillati</taxon>
        <taxon>Bacillota</taxon>
        <taxon>Bacilli</taxon>
        <taxon>Lactobacillales</taxon>
        <taxon>Streptococcaceae</taxon>
        <taxon>Streptococcus</taxon>
        <taxon>Streptococcus mitis group</taxon>
    </lineage>
</organism>
<evidence type="ECO:0000313" key="1">
    <source>
        <dbReference type="EMBL" id="EPR92958.1"/>
    </source>
</evidence>